<gene>
    <name evidence="4" type="ORF">AA23TX_07107</name>
</gene>
<dbReference type="PANTHER" id="PTHR34069:SF2">
    <property type="entry name" value="BETA-KETOACYL-[ACYL-CARRIER-PROTEIN] SYNTHASE III"/>
    <property type="match status" value="1"/>
</dbReference>
<evidence type="ECO:0000313" key="5">
    <source>
        <dbReference type="Proteomes" id="UP000399805"/>
    </source>
</evidence>
<name>A0A6I8M3G9_9PSEU</name>
<evidence type="ECO:0000313" key="4">
    <source>
        <dbReference type="EMBL" id="VVJ22096.1"/>
    </source>
</evidence>
<dbReference type="InterPro" id="IPR013747">
    <property type="entry name" value="ACP_syn_III_C"/>
</dbReference>
<dbReference type="GO" id="GO:0044550">
    <property type="term" value="P:secondary metabolite biosynthetic process"/>
    <property type="evidence" value="ECO:0007669"/>
    <property type="project" value="TreeGrafter"/>
</dbReference>
<proteinExistence type="predicted"/>
<dbReference type="Proteomes" id="UP000399805">
    <property type="component" value="Unassembled WGS sequence"/>
</dbReference>
<dbReference type="EMBL" id="CABVGP010000002">
    <property type="protein sequence ID" value="VVJ22096.1"/>
    <property type="molecule type" value="Genomic_DNA"/>
</dbReference>
<evidence type="ECO:0000256" key="1">
    <source>
        <dbReference type="ARBA" id="ARBA00022679"/>
    </source>
</evidence>
<accession>A0A6I8M3G9</accession>
<protein>
    <recommendedName>
        <fullName evidence="3">Beta-ketoacyl-[acyl-carrier-protein] synthase III C-terminal domain-containing protein</fullName>
    </recommendedName>
</protein>
<evidence type="ECO:0000256" key="2">
    <source>
        <dbReference type="ARBA" id="ARBA00023315"/>
    </source>
</evidence>
<dbReference type="Gene3D" id="3.40.47.10">
    <property type="match status" value="2"/>
</dbReference>
<dbReference type="CDD" id="cd00827">
    <property type="entry name" value="init_cond_enzymes"/>
    <property type="match status" value="1"/>
</dbReference>
<dbReference type="AlphaFoldDB" id="A0A6I8M3G9"/>
<keyword evidence="2" id="KW-0012">Acyltransferase</keyword>
<reference evidence="4 5" key="1">
    <citation type="submission" date="2019-09" db="EMBL/GenBank/DDBJ databases">
        <authorList>
            <person name="Leyn A S."/>
        </authorList>
    </citation>
    <scope>NUCLEOTIDE SEQUENCE [LARGE SCALE GENOMIC DNA]</scope>
    <source>
        <strain evidence="4">AA231_1</strain>
    </source>
</reference>
<dbReference type="GO" id="GO:0016746">
    <property type="term" value="F:acyltransferase activity"/>
    <property type="evidence" value="ECO:0007669"/>
    <property type="project" value="UniProtKB-KW"/>
</dbReference>
<dbReference type="PANTHER" id="PTHR34069">
    <property type="entry name" value="3-OXOACYL-[ACYL-CARRIER-PROTEIN] SYNTHASE 3"/>
    <property type="match status" value="1"/>
</dbReference>
<dbReference type="RefSeq" id="WP_155546901.1">
    <property type="nucleotide sequence ID" value="NZ_CABVGP010000002.1"/>
</dbReference>
<organism evidence="4 5">
    <name type="scientific">Amycolatopsis camponoti</name>
    <dbReference type="NCBI Taxonomy" id="2606593"/>
    <lineage>
        <taxon>Bacteria</taxon>
        <taxon>Bacillati</taxon>
        <taxon>Actinomycetota</taxon>
        <taxon>Actinomycetes</taxon>
        <taxon>Pseudonocardiales</taxon>
        <taxon>Pseudonocardiaceae</taxon>
        <taxon>Amycolatopsis</taxon>
    </lineage>
</organism>
<keyword evidence="1" id="KW-0808">Transferase</keyword>
<keyword evidence="5" id="KW-1185">Reference proteome</keyword>
<dbReference type="Pfam" id="PF08541">
    <property type="entry name" value="ACP_syn_III_C"/>
    <property type="match status" value="1"/>
</dbReference>
<sequence>MRVDDLYLTGIGSEVGALTPVAVPLAAGEFTTAEADRTGQLSTAVAALPGPELAVRAGREALRQAETVTGEPVWPMLCLHAGIYHAGIDFWHAASFVRDRLGVGAGPGLTLELGAMSNSVVASLDVAASVLRGRPDHDAALITAGDRFGAPGFPHWNTDTGIVYGDAGSAVVLSRRPGLARVRAIASYTDPSLEGLQRGDEPFRTASVTAHRSLDIRRRKRQWLGRHGGPAHVDSRNADGVTAVVKTALSDVGLDLPDIAKICAPHYGRRLVETQILRPLGISESRTMTGLGLRVGHLGASDQIVALDHLLRTGEAGPGEHVLLLGIGVGMTWTAVVLQVEPVPATA</sequence>
<dbReference type="InterPro" id="IPR016039">
    <property type="entry name" value="Thiolase-like"/>
</dbReference>
<evidence type="ECO:0000259" key="3">
    <source>
        <dbReference type="Pfam" id="PF08541"/>
    </source>
</evidence>
<feature type="domain" description="Beta-ketoacyl-[acyl-carrier-protein] synthase III C-terminal" evidence="3">
    <location>
        <begin position="250"/>
        <end position="339"/>
    </location>
</feature>
<dbReference type="SUPFAM" id="SSF53901">
    <property type="entry name" value="Thiolase-like"/>
    <property type="match status" value="2"/>
</dbReference>